<dbReference type="Proteomes" id="UP000028481">
    <property type="component" value="Chromosome"/>
</dbReference>
<feature type="transmembrane region" description="Helical" evidence="1">
    <location>
        <begin position="12"/>
        <end position="30"/>
    </location>
</feature>
<accession>A0A075X0E3</accession>
<sequence>MIGLLSWRILKYLLIGALFFLVGFKSAWYIQSLKIEKMRLEAKKLEEALKQCEGANESNLKTISALKLDIAKANKLCSARAKVYRHTLKKLQEIDALEPKSEGGNETDSSDPILLELNRMFPSGAYDK</sequence>
<proteinExistence type="predicted"/>
<dbReference type="KEGG" id="tcm:HL41_07025"/>
<dbReference type="HOGENOM" id="CLU_1958534_0_0_0"/>
<dbReference type="EMBL" id="CP008796">
    <property type="protein sequence ID" value="AIH04467.1"/>
    <property type="molecule type" value="Genomic_DNA"/>
</dbReference>
<gene>
    <name evidence="2" type="ORF">HL41_07025</name>
</gene>
<evidence type="ECO:0000256" key="1">
    <source>
        <dbReference type="SAM" id="Phobius"/>
    </source>
</evidence>
<keyword evidence="3" id="KW-1185">Reference proteome</keyword>
<organism evidence="2 3">
    <name type="scientific">Thermodesulfobacterium commune DSM 2178</name>
    <dbReference type="NCBI Taxonomy" id="289377"/>
    <lineage>
        <taxon>Bacteria</taxon>
        <taxon>Pseudomonadati</taxon>
        <taxon>Thermodesulfobacteriota</taxon>
        <taxon>Thermodesulfobacteria</taxon>
        <taxon>Thermodesulfobacteriales</taxon>
        <taxon>Thermodesulfobacteriaceae</taxon>
        <taxon>Thermodesulfobacterium</taxon>
    </lineage>
</organism>
<dbReference type="PaxDb" id="289377-HL41_07025"/>
<evidence type="ECO:0000313" key="3">
    <source>
        <dbReference type="Proteomes" id="UP000028481"/>
    </source>
</evidence>
<evidence type="ECO:0000313" key="2">
    <source>
        <dbReference type="EMBL" id="AIH04467.1"/>
    </source>
</evidence>
<dbReference type="AlphaFoldDB" id="A0A075X0E3"/>
<name>A0A075X0E3_9BACT</name>
<keyword evidence="1" id="KW-0812">Transmembrane</keyword>
<keyword evidence="1" id="KW-0472">Membrane</keyword>
<protein>
    <submittedName>
        <fullName evidence="2">Uncharacterized protein</fullName>
    </submittedName>
</protein>
<reference evidence="2 3" key="1">
    <citation type="journal article" date="2015" name="Genome Announc.">
        <title>Genome Sequence of a Sulfate-Reducing Thermophilic Bacterium, Thermodesulfobacterium commune DSM 2178T (Phylum Thermodesulfobacteria).</title>
        <authorList>
            <person name="Bhatnagar S."/>
            <person name="Badger J.H."/>
            <person name="Madupu R."/>
            <person name="Khouri H.M."/>
            <person name="O'Connor E.M."/>
            <person name="Robb F.T."/>
            <person name="Ward N.L."/>
            <person name="Eisen J.A."/>
        </authorList>
    </citation>
    <scope>NUCLEOTIDE SEQUENCE [LARGE SCALE GENOMIC DNA]</scope>
    <source>
        <strain evidence="2 3">DSM 2178</strain>
    </source>
</reference>
<keyword evidence="1" id="KW-1133">Transmembrane helix</keyword>